<dbReference type="Gene3D" id="2.160.20.10">
    <property type="entry name" value="Single-stranded right-handed beta-helix, Pectin lyase-like"/>
    <property type="match status" value="1"/>
</dbReference>
<dbReference type="SMART" id="SM00710">
    <property type="entry name" value="PbH1"/>
    <property type="match status" value="6"/>
</dbReference>
<evidence type="ECO:0000256" key="1">
    <source>
        <dbReference type="SAM" id="SignalP"/>
    </source>
</evidence>
<protein>
    <submittedName>
        <fullName evidence="3">Parallel beta-helix repeat protein</fullName>
    </submittedName>
</protein>
<dbReference type="SUPFAM" id="SSF49265">
    <property type="entry name" value="Fibronectin type III"/>
    <property type="match status" value="1"/>
</dbReference>
<organism evidence="3 4">
    <name type="scientific">Paenibacillus qinlingensis</name>
    <dbReference type="NCBI Taxonomy" id="1837343"/>
    <lineage>
        <taxon>Bacteria</taxon>
        <taxon>Bacillati</taxon>
        <taxon>Bacillota</taxon>
        <taxon>Bacilli</taxon>
        <taxon>Bacillales</taxon>
        <taxon>Paenibacillaceae</taxon>
        <taxon>Paenibacillus</taxon>
    </lineage>
</organism>
<evidence type="ECO:0000259" key="2">
    <source>
        <dbReference type="PROSITE" id="PS50853"/>
    </source>
</evidence>
<gene>
    <name evidence="3" type="ORF">J2736_001039</name>
</gene>
<dbReference type="SMART" id="SM00060">
    <property type="entry name" value="FN3"/>
    <property type="match status" value="1"/>
</dbReference>
<dbReference type="CDD" id="cd00063">
    <property type="entry name" value="FN3"/>
    <property type="match status" value="1"/>
</dbReference>
<keyword evidence="1" id="KW-0732">Signal</keyword>
<name>A0ABU1NQV3_9BACL</name>
<dbReference type="SUPFAM" id="SSF51126">
    <property type="entry name" value="Pectin lyase-like"/>
    <property type="match status" value="1"/>
</dbReference>
<dbReference type="Proteomes" id="UP001267290">
    <property type="component" value="Unassembled WGS sequence"/>
</dbReference>
<evidence type="ECO:0000313" key="4">
    <source>
        <dbReference type="Proteomes" id="UP001267290"/>
    </source>
</evidence>
<dbReference type="RefSeq" id="WP_310224130.1">
    <property type="nucleotide sequence ID" value="NZ_JAVDSB010000001.1"/>
</dbReference>
<reference evidence="3 4" key="1">
    <citation type="submission" date="2023-07" db="EMBL/GenBank/DDBJ databases">
        <title>Sorghum-associated microbial communities from plants grown in Nebraska, USA.</title>
        <authorList>
            <person name="Schachtman D."/>
        </authorList>
    </citation>
    <scope>NUCLEOTIDE SEQUENCE [LARGE SCALE GENOMIC DNA]</scope>
    <source>
        <strain evidence="3 4">CC258</strain>
    </source>
</reference>
<dbReference type="InterPro" id="IPR033803">
    <property type="entry name" value="CBD-like_Golvesin-Xly"/>
</dbReference>
<evidence type="ECO:0000313" key="3">
    <source>
        <dbReference type="EMBL" id="MDR6549856.1"/>
    </source>
</evidence>
<dbReference type="InterPro" id="IPR006626">
    <property type="entry name" value="PbH1"/>
</dbReference>
<dbReference type="InterPro" id="IPR012334">
    <property type="entry name" value="Pectin_lyas_fold"/>
</dbReference>
<dbReference type="InterPro" id="IPR036116">
    <property type="entry name" value="FN3_sf"/>
</dbReference>
<dbReference type="Pfam" id="PF25275">
    <property type="entry name" value="Golvesin_C"/>
    <property type="match status" value="1"/>
</dbReference>
<comment type="caution">
    <text evidence="3">The sequence shown here is derived from an EMBL/GenBank/DDBJ whole genome shotgun (WGS) entry which is preliminary data.</text>
</comment>
<dbReference type="Gene3D" id="2.60.40.10">
    <property type="entry name" value="Immunoglobulins"/>
    <property type="match status" value="2"/>
</dbReference>
<dbReference type="Pfam" id="PF00041">
    <property type="entry name" value="fn3"/>
    <property type="match status" value="1"/>
</dbReference>
<dbReference type="InterPro" id="IPR011050">
    <property type="entry name" value="Pectin_lyase_fold/virulence"/>
</dbReference>
<feature type="domain" description="Fibronectin type-III" evidence="2">
    <location>
        <begin position="539"/>
        <end position="629"/>
    </location>
</feature>
<keyword evidence="4" id="KW-1185">Reference proteome</keyword>
<dbReference type="InterPro" id="IPR003961">
    <property type="entry name" value="FN3_dom"/>
</dbReference>
<feature type="signal peptide" evidence="1">
    <location>
        <begin position="1"/>
        <end position="35"/>
    </location>
</feature>
<dbReference type="InterPro" id="IPR013783">
    <property type="entry name" value="Ig-like_fold"/>
</dbReference>
<feature type="chain" id="PRO_5046080382" evidence="1">
    <location>
        <begin position="36"/>
        <end position="963"/>
    </location>
</feature>
<proteinExistence type="predicted"/>
<dbReference type="PROSITE" id="PS50853">
    <property type="entry name" value="FN3"/>
    <property type="match status" value="1"/>
</dbReference>
<sequence>MNCKRQFVQLISIAMAAIMLLSVWGAVGPVNHAYADGVTYYIDAVGGSDSNNGTSEATAWKSLSKVNNKTNFQPGDHILFKSGSSWSGSLKLKSSGAEGNPIVVGKYGEGPAPVINANAAYAAIDLENIQYITLQDLELTNFNPAAPDDYKTGFYRRSGIWIKSFHNGPMNDITIRNMDIHDVTGMNLTGEATTTTTDGKDKGVNKNANAGIQIEAWEFETGKPKAYIDGLTLENNYIHDLAVIGVNITAFSNDVAYFNKNVTIRGNTVSNTGADGIIVGVSSNPLIEYNISLDAGAYAPGIKWIAGIWVWRTDRALVQFNEVGRTRAEIKADSDSAAFDTDLATRGDHIFQYNYTHDNAGGFFMDMGQLKGGINILRYNISQNDKRDGWHSYTLNINDPGIYYNNVFYNDLGIGFQMKNNSNATFMNNVFYVTGPTPITETYPTGPKFLSNAFYGKAAPSQGKNNVVGDPGFVDPGKGVDGYNTVDGYKLKPDSPLIGAGAVVANNGGRDFWNNPIYRGSPDIGAFEDSSTAINDTIAPAKPTTVAVKDYQDSTVSLTWAASENGVDLDADIYNAANNQLLTSVIASNEATVTGLTPDTDYTLYVVAKDRNWNSSEPSASIPVKTRKSIIVDDTQSVKVGTWTASTGSNSYNNNFVRIAAGSGTNSVKWTPQVAIPGFYAVYYYLPDGGSSRAGNAKYTVTSATGSKTYTADQRPVRGGTWNQLGIHSFSAGTSGYIQLSDAASGEVAADAIKLVYLEGFGLEDIANIQLFTSKLQLRLEESTKFSVTGTDRDGQMVELPTDSTELSYIVDDPTVAVINGGFVKGISEGVTRFHAKFSYNGSIIESNSVEVIVGPKQSVETPLFTDASGQEITALTTGTITVSSRIINSTDKHLNATLIVSLQSPTGIVETKTQEVVLNKYDNTTLTVSMTMPESVEGYTLKAFIWDNLTDMTALTNLVTLE</sequence>
<accession>A0ABU1NQV3</accession>
<dbReference type="EMBL" id="JAVDSB010000001">
    <property type="protein sequence ID" value="MDR6549856.1"/>
    <property type="molecule type" value="Genomic_DNA"/>
</dbReference>